<dbReference type="GO" id="GO:0043626">
    <property type="term" value="C:PCNA complex"/>
    <property type="evidence" value="ECO:0007669"/>
    <property type="project" value="TreeGrafter"/>
</dbReference>
<evidence type="ECO:0000256" key="4">
    <source>
        <dbReference type="ARBA" id="ARBA00023125"/>
    </source>
</evidence>
<organism evidence="10 11">
    <name type="scientific">Ectocarpus siliculosus</name>
    <name type="common">Brown alga</name>
    <name type="synonym">Conferva siliculosa</name>
    <dbReference type="NCBI Taxonomy" id="2880"/>
    <lineage>
        <taxon>Eukaryota</taxon>
        <taxon>Sar</taxon>
        <taxon>Stramenopiles</taxon>
        <taxon>Ochrophyta</taxon>
        <taxon>PX clade</taxon>
        <taxon>Phaeophyceae</taxon>
        <taxon>Ectocarpales</taxon>
        <taxon>Ectocarpaceae</taxon>
        <taxon>Ectocarpus</taxon>
    </lineage>
</organism>
<comment type="similarity">
    <text evidence="2 7">Belongs to the PCNA family.</text>
</comment>
<dbReference type="GO" id="GO:0030337">
    <property type="term" value="F:DNA polymerase processivity factor activity"/>
    <property type="evidence" value="ECO:0007669"/>
    <property type="project" value="InterPro"/>
</dbReference>
<evidence type="ECO:0000313" key="10">
    <source>
        <dbReference type="EMBL" id="CBJ25497.1"/>
    </source>
</evidence>
<dbReference type="InterPro" id="IPR046938">
    <property type="entry name" value="DNA_clamp_sf"/>
</dbReference>
<dbReference type="PRINTS" id="PR00339">
    <property type="entry name" value="PCNACYCLIN"/>
</dbReference>
<dbReference type="GO" id="GO:0006275">
    <property type="term" value="P:regulation of DNA replication"/>
    <property type="evidence" value="ECO:0007669"/>
    <property type="project" value="InterPro"/>
</dbReference>
<dbReference type="Pfam" id="PF02747">
    <property type="entry name" value="PCNA_C"/>
    <property type="match status" value="1"/>
</dbReference>
<dbReference type="Pfam" id="PF00705">
    <property type="entry name" value="PCNA_N"/>
    <property type="match status" value="1"/>
</dbReference>
<dbReference type="eggNOG" id="KOG1636">
    <property type="taxonomic scope" value="Eukaryota"/>
</dbReference>
<dbReference type="InterPro" id="IPR022648">
    <property type="entry name" value="Pr_cel_nuc_antig_N"/>
</dbReference>
<dbReference type="GO" id="GO:0019985">
    <property type="term" value="P:translesion synthesis"/>
    <property type="evidence" value="ECO:0007669"/>
    <property type="project" value="TreeGrafter"/>
</dbReference>
<dbReference type="GO" id="GO:0006298">
    <property type="term" value="P:mismatch repair"/>
    <property type="evidence" value="ECO:0007669"/>
    <property type="project" value="TreeGrafter"/>
</dbReference>
<feature type="domain" description="Proliferating cell nuclear antigen PCNA N-terminal" evidence="8">
    <location>
        <begin position="1"/>
        <end position="124"/>
    </location>
</feature>
<dbReference type="FunFam" id="3.10.150.10:FF:000008">
    <property type="entry name" value="Proliferating cell nuclear antigen"/>
    <property type="match status" value="1"/>
</dbReference>
<sequence length="260" mass="28767">MYEARLLQASLLKKIIEAVRELVTDANLDCSESGISMQAMDSSHVSLCALMIRSDGFQHYRCDRSLSLGLSTGSISKILKCAGNDDTVTLKAEDTADALTIMFESPKQDRISDFELKLMDIDSEHLGIPKTEYNCIIQMPSAEFARIMRDLQVIGDTCTIACDKDGVNFSVSGDMGKGNIMVRNNTSVDKEEDKVTVTMEEPVTLKFALRYLSLFAKATPLGPTVTISMTPDNPVVVEYPIDTFGYVRYYLAPKIDEADE</sequence>
<dbReference type="InParanoid" id="D7FVX7"/>
<feature type="domain" description="Proliferating cell nuclear antigen PCNA C-terminal" evidence="9">
    <location>
        <begin position="127"/>
        <end position="254"/>
    </location>
</feature>
<dbReference type="GO" id="GO:0003677">
    <property type="term" value="F:DNA binding"/>
    <property type="evidence" value="ECO:0007669"/>
    <property type="project" value="UniProtKB-KW"/>
</dbReference>
<dbReference type="InterPro" id="IPR022649">
    <property type="entry name" value="Pr_cel_nuc_antig_C"/>
</dbReference>
<dbReference type="EMBL" id="FN648486">
    <property type="protein sequence ID" value="CBJ25497.1"/>
    <property type="molecule type" value="Genomic_DNA"/>
</dbReference>
<dbReference type="Gene3D" id="3.10.150.10">
    <property type="entry name" value="DNA Polymerase III, subunit A, domain 2"/>
    <property type="match status" value="2"/>
</dbReference>
<proteinExistence type="inferred from homology"/>
<dbReference type="EMBL" id="FN649727">
    <property type="protein sequence ID" value="CBJ25497.1"/>
    <property type="molecule type" value="Genomic_DNA"/>
</dbReference>
<evidence type="ECO:0000259" key="9">
    <source>
        <dbReference type="Pfam" id="PF02747"/>
    </source>
</evidence>
<comment type="function">
    <text evidence="6">This protein is an auxiliary protein of DNA polymerase delta and is involved in the control of eukaryotic DNA replication by increasing the polymerase's processivity during elongation of the leading strand.</text>
</comment>
<keyword evidence="5 6" id="KW-0539">Nucleus</keyword>
<name>D7FVX7_ECTSI</name>
<evidence type="ECO:0000256" key="2">
    <source>
        <dbReference type="ARBA" id="ARBA00010462"/>
    </source>
</evidence>
<evidence type="ECO:0000256" key="5">
    <source>
        <dbReference type="ARBA" id="ARBA00023242"/>
    </source>
</evidence>
<dbReference type="NCBIfam" id="TIGR00590">
    <property type="entry name" value="pcna"/>
    <property type="match status" value="1"/>
</dbReference>
<keyword evidence="11" id="KW-1185">Reference proteome</keyword>
<evidence type="ECO:0000256" key="6">
    <source>
        <dbReference type="RuleBase" id="RU000641"/>
    </source>
</evidence>
<dbReference type="PANTHER" id="PTHR11352">
    <property type="entry name" value="PROLIFERATING CELL NUCLEAR ANTIGEN"/>
    <property type="match status" value="1"/>
</dbReference>
<dbReference type="FunFam" id="3.10.150.10:FF:000006">
    <property type="entry name" value="Proliferating cell nuclear antigen"/>
    <property type="match status" value="1"/>
</dbReference>
<dbReference type="OMA" id="EMKLINM"/>
<dbReference type="HAMAP" id="MF_00317">
    <property type="entry name" value="DNApol_clamp_arch"/>
    <property type="match status" value="1"/>
</dbReference>
<dbReference type="GO" id="GO:0006272">
    <property type="term" value="P:leading strand elongation"/>
    <property type="evidence" value="ECO:0007669"/>
    <property type="project" value="TreeGrafter"/>
</dbReference>
<evidence type="ECO:0000259" key="8">
    <source>
        <dbReference type="Pfam" id="PF00705"/>
    </source>
</evidence>
<dbReference type="OrthoDB" id="534348at2759"/>
<dbReference type="FunCoup" id="D7FVX7">
    <property type="interactions" value="532"/>
</dbReference>
<reference evidence="10 11" key="1">
    <citation type="journal article" date="2010" name="Nature">
        <title>The Ectocarpus genome and the independent evolution of multicellularity in brown algae.</title>
        <authorList>
            <person name="Cock J.M."/>
            <person name="Sterck L."/>
            <person name="Rouze P."/>
            <person name="Scornet D."/>
            <person name="Allen A.E."/>
            <person name="Amoutzias G."/>
            <person name="Anthouard V."/>
            <person name="Artiguenave F."/>
            <person name="Aury J.M."/>
            <person name="Badger J.H."/>
            <person name="Beszteri B."/>
            <person name="Billiau K."/>
            <person name="Bonnet E."/>
            <person name="Bothwell J.H."/>
            <person name="Bowler C."/>
            <person name="Boyen C."/>
            <person name="Brownlee C."/>
            <person name="Carrano C.J."/>
            <person name="Charrier B."/>
            <person name="Cho G.Y."/>
            <person name="Coelho S.M."/>
            <person name="Collen J."/>
            <person name="Corre E."/>
            <person name="Da Silva C."/>
            <person name="Delage L."/>
            <person name="Delaroque N."/>
            <person name="Dittami S.M."/>
            <person name="Doulbeau S."/>
            <person name="Elias M."/>
            <person name="Farnham G."/>
            <person name="Gachon C.M."/>
            <person name="Gschloessl B."/>
            <person name="Heesch S."/>
            <person name="Jabbari K."/>
            <person name="Jubin C."/>
            <person name="Kawai H."/>
            <person name="Kimura K."/>
            <person name="Kloareg B."/>
            <person name="Kupper F.C."/>
            <person name="Lang D."/>
            <person name="Le Bail A."/>
            <person name="Leblanc C."/>
            <person name="Lerouge P."/>
            <person name="Lohr M."/>
            <person name="Lopez P.J."/>
            <person name="Martens C."/>
            <person name="Maumus F."/>
            <person name="Michel G."/>
            <person name="Miranda-Saavedra D."/>
            <person name="Morales J."/>
            <person name="Moreau H."/>
            <person name="Motomura T."/>
            <person name="Nagasato C."/>
            <person name="Napoli C.A."/>
            <person name="Nelson D.R."/>
            <person name="Nyvall-Collen P."/>
            <person name="Peters A.F."/>
            <person name="Pommier C."/>
            <person name="Potin P."/>
            <person name="Poulain J."/>
            <person name="Quesneville H."/>
            <person name="Read B."/>
            <person name="Rensing S.A."/>
            <person name="Ritter A."/>
            <person name="Rousvoal S."/>
            <person name="Samanta M."/>
            <person name="Samson G."/>
            <person name="Schroeder D.C."/>
            <person name="Segurens B."/>
            <person name="Strittmatter M."/>
            <person name="Tonon T."/>
            <person name="Tregear J.W."/>
            <person name="Valentin K."/>
            <person name="von Dassow P."/>
            <person name="Yamagishi T."/>
            <person name="Van de Peer Y."/>
            <person name="Wincker P."/>
        </authorList>
    </citation>
    <scope>NUCLEOTIDE SEQUENCE [LARGE SCALE GENOMIC DNA]</scope>
    <source>
        <strain evidence="11">Ec32 / CCAP1310/4</strain>
    </source>
</reference>
<dbReference type="PANTHER" id="PTHR11352:SF0">
    <property type="entry name" value="PROLIFERATING CELL NUCLEAR ANTIGEN"/>
    <property type="match status" value="1"/>
</dbReference>
<evidence type="ECO:0000256" key="7">
    <source>
        <dbReference type="RuleBase" id="RU003671"/>
    </source>
</evidence>
<accession>D7FVX7</accession>
<dbReference type="SUPFAM" id="SSF55979">
    <property type="entry name" value="DNA clamp"/>
    <property type="match status" value="2"/>
</dbReference>
<evidence type="ECO:0000256" key="3">
    <source>
        <dbReference type="ARBA" id="ARBA00022705"/>
    </source>
</evidence>
<protein>
    <recommendedName>
        <fullName evidence="6">DNA sliding clamp PCNA</fullName>
    </recommendedName>
</protein>
<gene>
    <name evidence="10" type="ORF">Esi_0003_0098</name>
</gene>
<keyword evidence="3 7" id="KW-0235">DNA replication</keyword>
<dbReference type="Proteomes" id="UP000002630">
    <property type="component" value="Linkage Group LG02"/>
</dbReference>
<dbReference type="InterPro" id="IPR000730">
    <property type="entry name" value="Pr_cel_nuc_antig"/>
</dbReference>
<comment type="subcellular location">
    <subcellularLocation>
        <location evidence="1 6">Nucleus</location>
    </subcellularLocation>
</comment>
<dbReference type="STRING" id="2880.D7FVX7"/>
<keyword evidence="4 7" id="KW-0238">DNA-binding</keyword>
<evidence type="ECO:0000256" key="1">
    <source>
        <dbReference type="ARBA" id="ARBA00004123"/>
    </source>
</evidence>
<dbReference type="FunFam" id="3.70.10.10:FF:000001">
    <property type="entry name" value="Proliferating cell nuclear antigen"/>
    <property type="match status" value="1"/>
</dbReference>
<dbReference type="CDD" id="cd00577">
    <property type="entry name" value="PCNA"/>
    <property type="match status" value="1"/>
</dbReference>
<dbReference type="AlphaFoldDB" id="D7FVX7"/>
<evidence type="ECO:0000313" key="11">
    <source>
        <dbReference type="Proteomes" id="UP000002630"/>
    </source>
</evidence>